<name>A0A1A0H6W6_9ASCO</name>
<proteinExistence type="predicted"/>
<dbReference type="Proteomes" id="UP000092555">
    <property type="component" value="Unassembled WGS sequence"/>
</dbReference>
<gene>
    <name evidence="1" type="ORF">METBIDRAFT_218813</name>
</gene>
<evidence type="ECO:0000313" key="1">
    <source>
        <dbReference type="EMBL" id="OBA19695.1"/>
    </source>
</evidence>
<reference evidence="1 2" key="1">
    <citation type="submission" date="2016-05" db="EMBL/GenBank/DDBJ databases">
        <title>Comparative genomics of biotechnologically important yeasts.</title>
        <authorList>
            <consortium name="DOE Joint Genome Institute"/>
            <person name="Riley R."/>
            <person name="Haridas S."/>
            <person name="Wolfe K.H."/>
            <person name="Lopes M.R."/>
            <person name="Hittinger C.T."/>
            <person name="Goker M."/>
            <person name="Salamov A."/>
            <person name="Wisecaver J."/>
            <person name="Long T.M."/>
            <person name="Aerts A.L."/>
            <person name="Barry K."/>
            <person name="Choi C."/>
            <person name="Clum A."/>
            <person name="Coughlan A.Y."/>
            <person name="Deshpande S."/>
            <person name="Douglass A.P."/>
            <person name="Hanson S.J."/>
            <person name="Klenk H.-P."/>
            <person name="LaButti K."/>
            <person name="Lapidus A."/>
            <person name="Lindquist E."/>
            <person name="Lipzen A."/>
            <person name="Meier-kolthoff J.P."/>
            <person name="Ohm R.A."/>
            <person name="Otillar R.P."/>
            <person name="Pangilinan J."/>
            <person name="Peng Y."/>
            <person name="Rokas A."/>
            <person name="Rosa C.A."/>
            <person name="Scheuner C."/>
            <person name="Sibirny A.A."/>
            <person name="Slot J.C."/>
            <person name="Stielow J.B."/>
            <person name="Sun H."/>
            <person name="Kurtzman C.P."/>
            <person name="Blackwell M."/>
            <person name="Grigoriev I.V."/>
            <person name="Jeffries T.W."/>
        </authorList>
    </citation>
    <scope>NUCLEOTIDE SEQUENCE [LARGE SCALE GENOMIC DNA]</scope>
    <source>
        <strain evidence="1 2">NRRL YB-4993</strain>
    </source>
</reference>
<comment type="caution">
    <text evidence="1">The sequence shown here is derived from an EMBL/GenBank/DDBJ whole genome shotgun (WGS) entry which is preliminary data.</text>
</comment>
<dbReference type="EMBL" id="LXTC01000006">
    <property type="protein sequence ID" value="OBA19695.1"/>
    <property type="molecule type" value="Genomic_DNA"/>
</dbReference>
<evidence type="ECO:0000313" key="2">
    <source>
        <dbReference type="Proteomes" id="UP000092555"/>
    </source>
</evidence>
<organism evidence="1 2">
    <name type="scientific">Metschnikowia bicuspidata var. bicuspidata NRRL YB-4993</name>
    <dbReference type="NCBI Taxonomy" id="869754"/>
    <lineage>
        <taxon>Eukaryota</taxon>
        <taxon>Fungi</taxon>
        <taxon>Dikarya</taxon>
        <taxon>Ascomycota</taxon>
        <taxon>Saccharomycotina</taxon>
        <taxon>Pichiomycetes</taxon>
        <taxon>Metschnikowiaceae</taxon>
        <taxon>Metschnikowia</taxon>
    </lineage>
</organism>
<protein>
    <submittedName>
        <fullName evidence="1">Uncharacterized protein</fullName>
    </submittedName>
</protein>
<accession>A0A1A0H6W6</accession>
<sequence>MPPKRIPGILNVYCGNRLVRWSRARRWNERRTKLTSRWYITPPGALTCTEQVMSQPWFRATLTDFGLRLVFGFNALVHACPSMCSPFLVLFIFCTPAQPLAGCVRPVGPINFSFFRSAASPISFVCPRPSFLCAPSVLLSYGSIWLHPSHLLRTAL</sequence>
<dbReference type="GeneID" id="30028089"/>
<keyword evidence="2" id="KW-1185">Reference proteome</keyword>
<dbReference type="AlphaFoldDB" id="A0A1A0H6W6"/>
<dbReference type="RefSeq" id="XP_018710223.1">
    <property type="nucleotide sequence ID" value="XM_018855113.1"/>
</dbReference>